<dbReference type="Gene3D" id="3.10.310.70">
    <property type="match status" value="1"/>
</dbReference>
<accession>A0A1C3EIK5</accession>
<dbReference type="EMBL" id="LYBM01000020">
    <property type="protein sequence ID" value="ODA33053.1"/>
    <property type="molecule type" value="Genomic_DNA"/>
</dbReference>
<dbReference type="PANTHER" id="PTHR22642:SF2">
    <property type="entry name" value="PROTEIN LONG AFTER FAR-RED 3"/>
    <property type="match status" value="1"/>
</dbReference>
<comment type="caution">
    <text evidence="3">The sequence shown here is derived from an EMBL/GenBank/DDBJ whole genome shotgun (WGS) entry which is preliminary data.</text>
</comment>
<dbReference type="Gene3D" id="3.20.20.140">
    <property type="entry name" value="Metal-dependent hydrolases"/>
    <property type="match status" value="1"/>
</dbReference>
<dbReference type="SUPFAM" id="SSF51338">
    <property type="entry name" value="Composite domain of metallo-dependent hydrolases"/>
    <property type="match status" value="1"/>
</dbReference>
<dbReference type="Proteomes" id="UP000094936">
    <property type="component" value="Unassembled WGS sequence"/>
</dbReference>
<feature type="chain" id="PRO_5008673126" description="Amidohydrolase 3 domain-containing protein" evidence="1">
    <location>
        <begin position="19"/>
        <end position="558"/>
    </location>
</feature>
<dbReference type="SUPFAM" id="SSF51556">
    <property type="entry name" value="Metallo-dependent hydrolases"/>
    <property type="match status" value="1"/>
</dbReference>
<keyword evidence="1" id="KW-0732">Signal</keyword>
<gene>
    <name evidence="3" type="ORF">A8L45_11975</name>
</gene>
<evidence type="ECO:0000256" key="1">
    <source>
        <dbReference type="SAM" id="SignalP"/>
    </source>
</evidence>
<feature type="domain" description="Amidohydrolase 3" evidence="2">
    <location>
        <begin position="73"/>
        <end position="556"/>
    </location>
</feature>
<evidence type="ECO:0000259" key="2">
    <source>
        <dbReference type="Pfam" id="PF07969"/>
    </source>
</evidence>
<dbReference type="InterPro" id="IPR013108">
    <property type="entry name" value="Amidohydro_3"/>
</dbReference>
<dbReference type="Gene3D" id="2.30.40.10">
    <property type="entry name" value="Urease, subunit C, domain 1"/>
    <property type="match status" value="1"/>
</dbReference>
<keyword evidence="4" id="KW-1185">Reference proteome</keyword>
<name>A0A1C3EIK5_9GAMM</name>
<dbReference type="GO" id="GO:0016810">
    <property type="term" value="F:hydrolase activity, acting on carbon-nitrogen (but not peptide) bonds"/>
    <property type="evidence" value="ECO:0007669"/>
    <property type="project" value="InterPro"/>
</dbReference>
<dbReference type="InterPro" id="IPR011059">
    <property type="entry name" value="Metal-dep_hydrolase_composite"/>
</dbReference>
<dbReference type="InterPro" id="IPR032466">
    <property type="entry name" value="Metal_Hydrolase"/>
</dbReference>
<dbReference type="STRING" id="1080227.A8L45_11975"/>
<dbReference type="PANTHER" id="PTHR22642">
    <property type="entry name" value="IMIDAZOLONEPROPIONASE"/>
    <property type="match status" value="1"/>
</dbReference>
<evidence type="ECO:0000313" key="4">
    <source>
        <dbReference type="Proteomes" id="UP000094936"/>
    </source>
</evidence>
<sequence length="558" mass="61757">MLSLLLCSLLFHSAQSFGQLTADRILINGHVIPMTGEKKEEQAVAIKDGRILAVGDNASVLQLAGKSTEVTLLDGKTVLPGFVDAHSHISQVVNLIDIPFLFPSPNGKFDEISEILSTMSTHLDNLEDKESLGFAWGYDELELLERRHPTLAELDTVSRTQPFCIMQIKGDQAVCNSKGLSLLGVHKGTPCPEEGLIEHNKNGELTGLLQGSAVLAIYPHLNVYDTEVVDKALSEAQMMYARNGITTAQEASGNLNAFRLLKSQADREKLMIDINVYPNSNEFDVITELQQPGPNINRLRIAGVKLTGDGSSDSGMNSPIDRLLKLKNNKFLNHQSSVRILDQFSFNEFVEKYYSKHIQIISHSNADRATLMAISAIEGAIDKYGLHDHRTSLIHMKGTEFSQLKLMKKLGIIPSFLALNIYYWGDEYHDRVIGPWKTSNFSPLGWANELELPFTLHTDAPILDPNIIELIASSVDRMSKNGVELGKWHAISTYKAIEAVTVNAAIQSFEETTKGTIEDGKYADMVILDQNPLTTSKNQLRSIKVLETIKEGKTIFSA</sequence>
<organism evidence="3 4">
    <name type="scientific">Veronia pacifica</name>
    <dbReference type="NCBI Taxonomy" id="1080227"/>
    <lineage>
        <taxon>Bacteria</taxon>
        <taxon>Pseudomonadati</taxon>
        <taxon>Pseudomonadota</taxon>
        <taxon>Gammaproteobacteria</taxon>
        <taxon>Vibrionales</taxon>
        <taxon>Vibrionaceae</taxon>
        <taxon>Veronia</taxon>
    </lineage>
</organism>
<dbReference type="Pfam" id="PF07969">
    <property type="entry name" value="Amidohydro_3"/>
    <property type="match status" value="1"/>
</dbReference>
<reference evidence="3 4" key="1">
    <citation type="submission" date="2016-05" db="EMBL/GenBank/DDBJ databases">
        <title>Genomic Taxonomy of the Vibrionaceae.</title>
        <authorList>
            <person name="Gomez-Gil B."/>
            <person name="Enciso-Ibarra J."/>
        </authorList>
    </citation>
    <scope>NUCLEOTIDE SEQUENCE [LARGE SCALE GENOMIC DNA]</scope>
    <source>
        <strain evidence="3 4">CAIM 1920</strain>
    </source>
</reference>
<dbReference type="AlphaFoldDB" id="A0A1C3EIK5"/>
<feature type="signal peptide" evidence="1">
    <location>
        <begin position="1"/>
        <end position="18"/>
    </location>
</feature>
<dbReference type="CDD" id="cd01300">
    <property type="entry name" value="YtcJ_like"/>
    <property type="match status" value="1"/>
</dbReference>
<dbReference type="InterPro" id="IPR033932">
    <property type="entry name" value="YtcJ-like"/>
</dbReference>
<protein>
    <recommendedName>
        <fullName evidence="2">Amidohydrolase 3 domain-containing protein</fullName>
    </recommendedName>
</protein>
<proteinExistence type="predicted"/>
<evidence type="ECO:0000313" key="3">
    <source>
        <dbReference type="EMBL" id="ODA33053.1"/>
    </source>
</evidence>